<feature type="non-terminal residue" evidence="2">
    <location>
        <position position="109"/>
    </location>
</feature>
<feature type="compositionally biased region" description="Basic and acidic residues" evidence="1">
    <location>
        <begin position="98"/>
        <end position="109"/>
    </location>
</feature>
<protein>
    <submittedName>
        <fullName evidence="2">Uncharacterized protein</fullName>
    </submittedName>
</protein>
<dbReference type="AlphaFoldDB" id="A0A3S5C171"/>
<sequence>MFNGLLSISAKVDNCGDGESDEGVSEKSSFCLVKPVEMRPKRLDFIGLPTTQCTNRIDVSSTPGPSPANQDSSQPTDTHTQTHTVLGPSEWRVCLRPRQADKVDKQHNT</sequence>
<proteinExistence type="predicted"/>
<dbReference type="EMBL" id="CAAALY010096734">
    <property type="protein sequence ID" value="VEL28667.1"/>
    <property type="molecule type" value="Genomic_DNA"/>
</dbReference>
<organism evidence="2 3">
    <name type="scientific">Protopolystoma xenopodis</name>
    <dbReference type="NCBI Taxonomy" id="117903"/>
    <lineage>
        <taxon>Eukaryota</taxon>
        <taxon>Metazoa</taxon>
        <taxon>Spiralia</taxon>
        <taxon>Lophotrochozoa</taxon>
        <taxon>Platyhelminthes</taxon>
        <taxon>Monogenea</taxon>
        <taxon>Polyopisthocotylea</taxon>
        <taxon>Polystomatidea</taxon>
        <taxon>Polystomatidae</taxon>
        <taxon>Protopolystoma</taxon>
    </lineage>
</organism>
<feature type="region of interest" description="Disordered" evidence="1">
    <location>
        <begin position="56"/>
        <end position="109"/>
    </location>
</feature>
<comment type="caution">
    <text evidence="2">The sequence shown here is derived from an EMBL/GenBank/DDBJ whole genome shotgun (WGS) entry which is preliminary data.</text>
</comment>
<dbReference type="Proteomes" id="UP000784294">
    <property type="component" value="Unassembled WGS sequence"/>
</dbReference>
<reference evidence="2" key="1">
    <citation type="submission" date="2018-11" db="EMBL/GenBank/DDBJ databases">
        <authorList>
            <consortium name="Pathogen Informatics"/>
        </authorList>
    </citation>
    <scope>NUCLEOTIDE SEQUENCE</scope>
</reference>
<keyword evidence="3" id="KW-1185">Reference proteome</keyword>
<feature type="compositionally biased region" description="Polar residues" evidence="1">
    <location>
        <begin position="56"/>
        <end position="84"/>
    </location>
</feature>
<gene>
    <name evidence="2" type="ORF">PXEA_LOCUS22107</name>
</gene>
<evidence type="ECO:0000313" key="2">
    <source>
        <dbReference type="EMBL" id="VEL28667.1"/>
    </source>
</evidence>
<name>A0A3S5C171_9PLAT</name>
<evidence type="ECO:0000313" key="3">
    <source>
        <dbReference type="Proteomes" id="UP000784294"/>
    </source>
</evidence>
<accession>A0A3S5C171</accession>
<evidence type="ECO:0000256" key="1">
    <source>
        <dbReference type="SAM" id="MobiDB-lite"/>
    </source>
</evidence>